<dbReference type="SUPFAM" id="SSF56300">
    <property type="entry name" value="Metallo-dependent phosphatases"/>
    <property type="match status" value="1"/>
</dbReference>
<dbReference type="EMBL" id="RAPO01000002">
    <property type="protein sequence ID" value="RKD95447.1"/>
    <property type="molecule type" value="Genomic_DNA"/>
</dbReference>
<reference evidence="2 3" key="1">
    <citation type="submission" date="2018-09" db="EMBL/GenBank/DDBJ databases">
        <title>Genomic Encyclopedia of Archaeal and Bacterial Type Strains, Phase II (KMG-II): from individual species to whole genera.</title>
        <authorList>
            <person name="Goeker M."/>
        </authorList>
    </citation>
    <scope>NUCLEOTIDE SEQUENCE [LARGE SCALE GENOMIC DNA]</scope>
    <source>
        <strain evidence="2 3">DSM 13151</strain>
    </source>
</reference>
<dbReference type="OrthoDB" id="18264at2157"/>
<organism evidence="2 3">
    <name type="scientific">Halopiger aswanensis</name>
    <dbReference type="NCBI Taxonomy" id="148449"/>
    <lineage>
        <taxon>Archaea</taxon>
        <taxon>Methanobacteriati</taxon>
        <taxon>Methanobacteriota</taxon>
        <taxon>Stenosarchaea group</taxon>
        <taxon>Halobacteria</taxon>
        <taxon>Halobacteriales</taxon>
        <taxon>Natrialbaceae</taxon>
        <taxon>Halopiger</taxon>
    </lineage>
</organism>
<evidence type="ECO:0000313" key="2">
    <source>
        <dbReference type="EMBL" id="RKD95447.1"/>
    </source>
</evidence>
<gene>
    <name evidence="2" type="ORF">ATJ93_2301</name>
</gene>
<dbReference type="PIRSF" id="PIRSF000887">
    <property type="entry name" value="Pesterase_MJ0037"/>
    <property type="match status" value="1"/>
</dbReference>
<dbReference type="GO" id="GO:0016787">
    <property type="term" value="F:hydrolase activity"/>
    <property type="evidence" value="ECO:0007669"/>
    <property type="project" value="InterPro"/>
</dbReference>
<dbReference type="InterPro" id="IPR004843">
    <property type="entry name" value="Calcineurin-like_PHP"/>
</dbReference>
<dbReference type="PANTHER" id="PTHR39323:SF1">
    <property type="entry name" value="BLR1149 PROTEIN"/>
    <property type="match status" value="1"/>
</dbReference>
<dbReference type="AlphaFoldDB" id="A0A419WJ41"/>
<sequence>MNCSDTPLSEPDADAAIVTDGGVDVDVDVPVSPLERAAYLPDADALLVADLHLGRAAASSVDAPIDDGADVRERLAALLERTGAGTVVVAGDLLHSFDRIPHGVAQDLSALESAVAAADADFVVTPGNHDTMLAEVEAFDGAVVDEYRLADGETIVCHGHERPTADAKRYVVGHDHPALSIEGRKRPCFLYGPGVYESDTGTGDPADVLVLPAFTRLAGGATVNGMRARDFQSPLVADADAFYPAVWDGEREESLWFPPLGQCRRLL</sequence>
<feature type="domain" description="Calcineurin-like phosphoesterase" evidence="1">
    <location>
        <begin position="46"/>
        <end position="160"/>
    </location>
</feature>
<dbReference type="Pfam" id="PF00149">
    <property type="entry name" value="Metallophos"/>
    <property type="match status" value="1"/>
</dbReference>
<name>A0A419WJ41_9EURY</name>
<dbReference type="Proteomes" id="UP000283805">
    <property type="component" value="Unassembled WGS sequence"/>
</dbReference>
<proteinExistence type="predicted"/>
<evidence type="ECO:0000313" key="3">
    <source>
        <dbReference type="Proteomes" id="UP000283805"/>
    </source>
</evidence>
<dbReference type="InterPro" id="IPR029052">
    <property type="entry name" value="Metallo-depent_PP-like"/>
</dbReference>
<protein>
    <submittedName>
        <fullName evidence="2">Putative phosphoesterase</fullName>
    </submittedName>
</protein>
<accession>A0A419WJ41</accession>
<dbReference type="Gene3D" id="3.60.21.10">
    <property type="match status" value="1"/>
</dbReference>
<keyword evidence="3" id="KW-1185">Reference proteome</keyword>
<dbReference type="InterPro" id="IPR024173">
    <property type="entry name" value="Pesterase_MJ0037-like"/>
</dbReference>
<dbReference type="PANTHER" id="PTHR39323">
    <property type="entry name" value="BLR1149 PROTEIN"/>
    <property type="match status" value="1"/>
</dbReference>
<comment type="caution">
    <text evidence="2">The sequence shown here is derived from an EMBL/GenBank/DDBJ whole genome shotgun (WGS) entry which is preliminary data.</text>
</comment>
<evidence type="ECO:0000259" key="1">
    <source>
        <dbReference type="Pfam" id="PF00149"/>
    </source>
</evidence>